<keyword evidence="2" id="KW-1185">Reference proteome</keyword>
<gene>
    <name evidence="1" type="ORF">BAUCODRAFT_39761</name>
</gene>
<dbReference type="RefSeq" id="XP_007681821.1">
    <property type="nucleotide sequence ID" value="XM_007683631.1"/>
</dbReference>
<dbReference type="HOGENOM" id="CLU_2483017_0_0_1"/>
<name>M2MWK1_BAUPA</name>
<dbReference type="AlphaFoldDB" id="M2MWK1"/>
<organism evidence="1 2">
    <name type="scientific">Baudoinia panamericana (strain UAMH 10762)</name>
    <name type="common">Angels' share fungus</name>
    <name type="synonym">Baudoinia compniacensis (strain UAMH 10762)</name>
    <dbReference type="NCBI Taxonomy" id="717646"/>
    <lineage>
        <taxon>Eukaryota</taxon>
        <taxon>Fungi</taxon>
        <taxon>Dikarya</taxon>
        <taxon>Ascomycota</taxon>
        <taxon>Pezizomycotina</taxon>
        <taxon>Dothideomycetes</taxon>
        <taxon>Dothideomycetidae</taxon>
        <taxon>Mycosphaerellales</taxon>
        <taxon>Teratosphaeriaceae</taxon>
        <taxon>Baudoinia</taxon>
    </lineage>
</organism>
<evidence type="ECO:0000313" key="1">
    <source>
        <dbReference type="EMBL" id="EMC90964.1"/>
    </source>
</evidence>
<reference evidence="1 2" key="1">
    <citation type="journal article" date="2012" name="PLoS Pathog.">
        <title>Diverse lifestyles and strategies of plant pathogenesis encoded in the genomes of eighteen Dothideomycetes fungi.</title>
        <authorList>
            <person name="Ohm R.A."/>
            <person name="Feau N."/>
            <person name="Henrissat B."/>
            <person name="Schoch C.L."/>
            <person name="Horwitz B.A."/>
            <person name="Barry K.W."/>
            <person name="Condon B.J."/>
            <person name="Copeland A.C."/>
            <person name="Dhillon B."/>
            <person name="Glaser F."/>
            <person name="Hesse C.N."/>
            <person name="Kosti I."/>
            <person name="LaButti K."/>
            <person name="Lindquist E.A."/>
            <person name="Lucas S."/>
            <person name="Salamov A.A."/>
            <person name="Bradshaw R.E."/>
            <person name="Ciuffetti L."/>
            <person name="Hamelin R.C."/>
            <person name="Kema G.H.J."/>
            <person name="Lawrence C."/>
            <person name="Scott J.A."/>
            <person name="Spatafora J.W."/>
            <person name="Turgeon B.G."/>
            <person name="de Wit P.J.G.M."/>
            <person name="Zhong S."/>
            <person name="Goodwin S.B."/>
            <person name="Grigoriev I.V."/>
        </authorList>
    </citation>
    <scope>NUCLEOTIDE SEQUENCE [LARGE SCALE GENOMIC DNA]</scope>
    <source>
        <strain evidence="1 2">UAMH 10762</strain>
    </source>
</reference>
<evidence type="ECO:0000313" key="2">
    <source>
        <dbReference type="Proteomes" id="UP000011761"/>
    </source>
</evidence>
<dbReference type="Proteomes" id="UP000011761">
    <property type="component" value="Unassembled WGS sequence"/>
</dbReference>
<dbReference type="KEGG" id="bcom:BAUCODRAFT_39761"/>
<dbReference type="EMBL" id="KB445565">
    <property type="protein sequence ID" value="EMC90964.1"/>
    <property type="molecule type" value="Genomic_DNA"/>
</dbReference>
<sequence length="87" mass="9893">MEISPFQSRNDALRGTLQLLSGQDPTTHINTEKFQEIDKCAFVNPKSKKVPARSYGKWYVCIAGDLRHSSHISVFTPSLRIRLFAGW</sequence>
<proteinExistence type="predicted"/>
<accession>M2MWK1</accession>
<protein>
    <submittedName>
        <fullName evidence="1">Uncharacterized protein</fullName>
    </submittedName>
</protein>
<dbReference type="GeneID" id="19113883"/>